<dbReference type="SUPFAM" id="SSF48371">
    <property type="entry name" value="ARM repeat"/>
    <property type="match status" value="1"/>
</dbReference>
<evidence type="ECO:0000259" key="2">
    <source>
        <dbReference type="PROSITE" id="PS51425"/>
    </source>
</evidence>
<evidence type="ECO:0000256" key="1">
    <source>
        <dbReference type="SAM" id="MobiDB-lite"/>
    </source>
</evidence>
<dbReference type="STRING" id="93759.A0A1R3H3W3"/>
<dbReference type="Pfam" id="PF24571">
    <property type="entry name" value="HEAT_SCC3-SA"/>
    <property type="match status" value="1"/>
</dbReference>
<dbReference type="PANTHER" id="PTHR11199">
    <property type="entry name" value="STROMAL ANTIGEN"/>
    <property type="match status" value="1"/>
</dbReference>
<dbReference type="GO" id="GO:0003682">
    <property type="term" value="F:chromatin binding"/>
    <property type="evidence" value="ECO:0007669"/>
    <property type="project" value="TreeGrafter"/>
</dbReference>
<feature type="domain" description="SCD" evidence="2">
    <location>
        <begin position="300"/>
        <end position="386"/>
    </location>
</feature>
<name>A0A1R3H3W3_9ROSI</name>
<dbReference type="GO" id="GO:0007062">
    <property type="term" value="P:sister chromatid cohesion"/>
    <property type="evidence" value="ECO:0007669"/>
    <property type="project" value="UniProtKB-ARBA"/>
</dbReference>
<dbReference type="Pfam" id="PF21581">
    <property type="entry name" value="SCD"/>
    <property type="match status" value="1"/>
</dbReference>
<reference evidence="4" key="1">
    <citation type="submission" date="2013-09" db="EMBL/GenBank/DDBJ databases">
        <title>Corchorus olitorius genome sequencing.</title>
        <authorList>
            <person name="Alam M."/>
            <person name="Haque M.S."/>
            <person name="Islam M.S."/>
            <person name="Emdad E.M."/>
            <person name="Islam M.M."/>
            <person name="Ahmed B."/>
            <person name="Halim A."/>
            <person name="Hossen Q.M.M."/>
            <person name="Hossain M.Z."/>
            <person name="Ahmed R."/>
            <person name="Khan M.M."/>
            <person name="Islam R."/>
            <person name="Rashid M.M."/>
            <person name="Khan S.A."/>
            <person name="Rahman M.S."/>
            <person name="Alam M."/>
            <person name="Yahiya A.S."/>
            <person name="Khan M.S."/>
            <person name="Azam M.S."/>
            <person name="Haque T."/>
            <person name="Lashkar M.Z.H."/>
            <person name="Akhand A.I."/>
            <person name="Morshed G."/>
            <person name="Roy S."/>
            <person name="Uddin K.S."/>
            <person name="Rabeya T."/>
            <person name="Hossain A.S."/>
            <person name="Chowdhury A."/>
            <person name="Snigdha A.R."/>
            <person name="Mortoza M.S."/>
            <person name="Matin S.A."/>
            <person name="Hoque S.M.E."/>
            <person name="Islam M.K."/>
            <person name="Roy D.K."/>
            <person name="Haider R."/>
            <person name="Moosa M.M."/>
            <person name="Elias S.M."/>
            <person name="Hasan A.M."/>
            <person name="Jahan S."/>
            <person name="Shafiuddin M."/>
            <person name="Mahmood N."/>
            <person name="Shommy N.S."/>
        </authorList>
    </citation>
    <scope>NUCLEOTIDE SEQUENCE [LARGE SCALE GENOMIC DNA]</scope>
    <source>
        <strain evidence="4">cv. O-4</strain>
    </source>
</reference>
<dbReference type="PROSITE" id="PS51425">
    <property type="entry name" value="SCD"/>
    <property type="match status" value="1"/>
</dbReference>
<dbReference type="InterPro" id="IPR011989">
    <property type="entry name" value="ARM-like"/>
</dbReference>
<dbReference type="GO" id="GO:0008278">
    <property type="term" value="C:cohesin complex"/>
    <property type="evidence" value="ECO:0007669"/>
    <property type="project" value="TreeGrafter"/>
</dbReference>
<evidence type="ECO:0000313" key="3">
    <source>
        <dbReference type="EMBL" id="OMO64970.1"/>
    </source>
</evidence>
<gene>
    <name evidence="3" type="ORF">COLO4_31667</name>
</gene>
<dbReference type="OrthoDB" id="498590at2759"/>
<dbReference type="InterPro" id="IPR013721">
    <property type="entry name" value="STAG"/>
</dbReference>
<dbReference type="InterPro" id="IPR016024">
    <property type="entry name" value="ARM-type_fold"/>
</dbReference>
<protein>
    <submittedName>
        <fullName evidence="3">Stromal antigen</fullName>
    </submittedName>
</protein>
<feature type="compositionally biased region" description="Polar residues" evidence="1">
    <location>
        <begin position="35"/>
        <end position="45"/>
    </location>
</feature>
<keyword evidence="4" id="KW-1185">Reference proteome</keyword>
<organism evidence="3 4">
    <name type="scientific">Corchorus olitorius</name>
    <dbReference type="NCBI Taxonomy" id="93759"/>
    <lineage>
        <taxon>Eukaryota</taxon>
        <taxon>Viridiplantae</taxon>
        <taxon>Streptophyta</taxon>
        <taxon>Embryophyta</taxon>
        <taxon>Tracheophyta</taxon>
        <taxon>Spermatophyta</taxon>
        <taxon>Magnoliopsida</taxon>
        <taxon>eudicotyledons</taxon>
        <taxon>Gunneridae</taxon>
        <taxon>Pentapetalae</taxon>
        <taxon>rosids</taxon>
        <taxon>malvids</taxon>
        <taxon>Malvales</taxon>
        <taxon>Malvaceae</taxon>
        <taxon>Grewioideae</taxon>
        <taxon>Apeibeae</taxon>
        <taxon>Corchorus</taxon>
    </lineage>
</organism>
<sequence>MTKSKRLRAMDGDNAPSPSLLPTRRSKRIRDRSEATTGNNGSPTMTEPMVPKPKRTPPSDQTNQSSGSPIMAEPMVFKAKRTPPSDQTNQSLSLIEVIEGDGKHITETVRRWVDWYEKEPKPAMSQLLSMLIQACGAKCEIKEEFFDEANVEDVVVALVDLARNGEVEEHHSFKSKEFKKFKGNLVSFWDNLVIECQYGPLFDNVLFDKCLDYVIALSSTPARQYRQVAVPIGLQLVTSFITVAKTLSKQGQTSQRQSNAKKAKKEKGPVVEQLVDKTSRTQERVNMTKQMMEKLYTRLFRHRYRDIDPNIRMMCIESLGTWICSHPVYFLQDEYLKYFGWMLNDKIAGVRKASVLALQNLYDQVANSAQLTKTFCKKFSNRIIELVDDIDVNVAVSSIGLIRQLLRHELLDGDNLQPLYDDLVIDDKPEIRHAIGELLYDHLIAENMNSLIQSGAKGNDSQDHLDKMLEILRKFSTNSTISLYFIDAVWDYMKAMKDWKCIFLILLDQDLAEEDATNLVRLLSALLRKAVGEKVIPIDDRKQCHKNKAQKETFEKNRQNITIAMMMKGYDYPSLLSKFLADKKKVPLLLEIIIHMNLELYSLKKQEEVGFQKGCVQCINEAFFKHFEEEALRSCVKAIEFCCSKSPGELRDFFCNKLKDLEDELITKLKCGFKEVMDDGDEYNLLVNLKRLYELQLSRPLQNESLYEDIITFLHSYRDLNDEVTSFLLLNVYLHIAWSLKAIINSKTVSQSSVSSLLSKRDTLFEELEYFLNNYPKVGEDNKSANVLACRVCTILADLWCIFRKREFSSTMLENLGFSPSTLILQKFWGLCEQLFSISEDQDVDREYIEETSREVVMIAAAKLIVTDIVPKEFLAPKVISHFVMHGTSMTEIVKNLIKVLKKNDNDVSSIFLEALKRTHQCFMELSTSDDESLRCKSFQDCKDLAAELSGTFEGANQEKDRSDILKIVKGGITYAFEDAPKQLSFLEAAVSCFIPELPISDVQDIQKDLEKRMENHQTVEDPSRWQHYHAFYNALKAIKK</sequence>
<dbReference type="PANTHER" id="PTHR11199:SF0">
    <property type="entry name" value="LD34181P-RELATED"/>
    <property type="match status" value="1"/>
</dbReference>
<dbReference type="EMBL" id="AWUE01020865">
    <property type="protein sequence ID" value="OMO64970.1"/>
    <property type="molecule type" value="Genomic_DNA"/>
</dbReference>
<dbReference type="InterPro" id="IPR039662">
    <property type="entry name" value="Cohesin_Scc3/SA"/>
</dbReference>
<proteinExistence type="predicted"/>
<evidence type="ECO:0000313" key="4">
    <source>
        <dbReference type="Proteomes" id="UP000187203"/>
    </source>
</evidence>
<dbReference type="GO" id="GO:0005634">
    <property type="term" value="C:nucleus"/>
    <property type="evidence" value="ECO:0007669"/>
    <property type="project" value="TreeGrafter"/>
</dbReference>
<dbReference type="InterPro" id="IPR056396">
    <property type="entry name" value="HEAT_SCC3-SA"/>
</dbReference>
<dbReference type="InterPro" id="IPR020839">
    <property type="entry name" value="SCD"/>
</dbReference>
<dbReference type="GO" id="GO:0000785">
    <property type="term" value="C:chromatin"/>
    <property type="evidence" value="ECO:0007669"/>
    <property type="project" value="TreeGrafter"/>
</dbReference>
<dbReference type="Gene3D" id="1.25.10.10">
    <property type="entry name" value="Leucine-rich Repeat Variant"/>
    <property type="match status" value="1"/>
</dbReference>
<dbReference type="Proteomes" id="UP000187203">
    <property type="component" value="Unassembled WGS sequence"/>
</dbReference>
<comment type="caution">
    <text evidence="3">The sequence shown here is derived from an EMBL/GenBank/DDBJ whole genome shotgun (WGS) entry which is preliminary data.</text>
</comment>
<accession>A0A1R3H3W3</accession>
<feature type="region of interest" description="Disordered" evidence="1">
    <location>
        <begin position="1"/>
        <end position="70"/>
    </location>
</feature>
<dbReference type="Pfam" id="PF08514">
    <property type="entry name" value="STAG"/>
    <property type="match status" value="1"/>
</dbReference>
<feature type="compositionally biased region" description="Polar residues" evidence="1">
    <location>
        <begin position="58"/>
        <end position="68"/>
    </location>
</feature>
<dbReference type="AlphaFoldDB" id="A0A1R3H3W3"/>